<evidence type="ECO:0000313" key="2">
    <source>
        <dbReference type="Proteomes" id="UP000218334"/>
    </source>
</evidence>
<dbReference type="AlphaFoldDB" id="A0A2H3BIP5"/>
<sequence>MHTAFFSPFLNITLLPPPSLTLLLPPSWRRNEFSSRHRATETSIQSMIHKDRIHVPPETGSNICASFESWK</sequence>
<keyword evidence="2" id="KW-1185">Reference proteome</keyword>
<evidence type="ECO:0000313" key="1">
    <source>
        <dbReference type="EMBL" id="PBK70699.1"/>
    </source>
</evidence>
<protein>
    <submittedName>
        <fullName evidence="1">Uncharacterized protein</fullName>
    </submittedName>
</protein>
<gene>
    <name evidence="1" type="ORF">ARMSODRAFT_89994</name>
</gene>
<reference evidence="2" key="1">
    <citation type="journal article" date="2017" name="Nat. Ecol. Evol.">
        <title>Genome expansion and lineage-specific genetic innovations in the forest pathogenic fungi Armillaria.</title>
        <authorList>
            <person name="Sipos G."/>
            <person name="Prasanna A.N."/>
            <person name="Walter M.C."/>
            <person name="O'Connor E."/>
            <person name="Balint B."/>
            <person name="Krizsan K."/>
            <person name="Kiss B."/>
            <person name="Hess J."/>
            <person name="Varga T."/>
            <person name="Slot J."/>
            <person name="Riley R."/>
            <person name="Boka B."/>
            <person name="Rigling D."/>
            <person name="Barry K."/>
            <person name="Lee J."/>
            <person name="Mihaltcheva S."/>
            <person name="LaButti K."/>
            <person name="Lipzen A."/>
            <person name="Waldron R."/>
            <person name="Moloney N.M."/>
            <person name="Sperisen C."/>
            <person name="Kredics L."/>
            <person name="Vagvoelgyi C."/>
            <person name="Patrignani A."/>
            <person name="Fitzpatrick D."/>
            <person name="Nagy I."/>
            <person name="Doyle S."/>
            <person name="Anderson J.B."/>
            <person name="Grigoriev I.V."/>
            <person name="Gueldener U."/>
            <person name="Muensterkoetter M."/>
            <person name="Nagy L.G."/>
        </authorList>
    </citation>
    <scope>NUCLEOTIDE SEQUENCE [LARGE SCALE GENOMIC DNA]</scope>
    <source>
        <strain evidence="2">28-4</strain>
    </source>
</reference>
<accession>A0A2H3BIP5</accession>
<dbReference type="Proteomes" id="UP000218334">
    <property type="component" value="Unassembled WGS sequence"/>
</dbReference>
<name>A0A2H3BIP5_9AGAR</name>
<proteinExistence type="predicted"/>
<dbReference type="EMBL" id="KZ293425">
    <property type="protein sequence ID" value="PBK70699.1"/>
    <property type="molecule type" value="Genomic_DNA"/>
</dbReference>
<organism evidence="1 2">
    <name type="scientific">Armillaria solidipes</name>
    <dbReference type="NCBI Taxonomy" id="1076256"/>
    <lineage>
        <taxon>Eukaryota</taxon>
        <taxon>Fungi</taxon>
        <taxon>Dikarya</taxon>
        <taxon>Basidiomycota</taxon>
        <taxon>Agaricomycotina</taxon>
        <taxon>Agaricomycetes</taxon>
        <taxon>Agaricomycetidae</taxon>
        <taxon>Agaricales</taxon>
        <taxon>Marasmiineae</taxon>
        <taxon>Physalacriaceae</taxon>
        <taxon>Armillaria</taxon>
    </lineage>
</organism>